<evidence type="ECO:0000313" key="4">
    <source>
        <dbReference type="EMBL" id="MBD2197458.1"/>
    </source>
</evidence>
<evidence type="ECO:0000256" key="2">
    <source>
        <dbReference type="SAM" id="SignalP"/>
    </source>
</evidence>
<reference evidence="4 5" key="1">
    <citation type="journal article" date="2020" name="ISME J.">
        <title>Comparative genomics reveals insights into cyanobacterial evolution and habitat adaptation.</title>
        <authorList>
            <person name="Chen M.Y."/>
            <person name="Teng W.K."/>
            <person name="Zhao L."/>
            <person name="Hu C.X."/>
            <person name="Zhou Y.K."/>
            <person name="Han B.P."/>
            <person name="Song L.R."/>
            <person name="Shu W.S."/>
        </authorList>
    </citation>
    <scope>NUCLEOTIDE SEQUENCE [LARGE SCALE GENOMIC DNA]</scope>
    <source>
        <strain evidence="4 5">FACHB-288</strain>
    </source>
</reference>
<keyword evidence="5" id="KW-1185">Reference proteome</keyword>
<evidence type="ECO:0000313" key="5">
    <source>
        <dbReference type="Proteomes" id="UP000658514"/>
    </source>
</evidence>
<dbReference type="Pfam" id="PF13628">
    <property type="entry name" value="DUF4142"/>
    <property type="match status" value="1"/>
</dbReference>
<name>A0ABR8AC40_9CYAN</name>
<proteinExistence type="predicted"/>
<dbReference type="Gene3D" id="1.20.1260.10">
    <property type="match status" value="1"/>
</dbReference>
<accession>A0ABR8AC40</accession>
<feature type="chain" id="PRO_5045721058" evidence="2">
    <location>
        <begin position="19"/>
        <end position="198"/>
    </location>
</feature>
<evidence type="ECO:0000256" key="1">
    <source>
        <dbReference type="SAM" id="MobiDB-lite"/>
    </source>
</evidence>
<feature type="region of interest" description="Disordered" evidence="1">
    <location>
        <begin position="22"/>
        <end position="55"/>
    </location>
</feature>
<keyword evidence="2" id="KW-0732">Signal</keyword>
<evidence type="ECO:0000259" key="3">
    <source>
        <dbReference type="Pfam" id="PF13628"/>
    </source>
</evidence>
<organism evidence="4 5">
    <name type="scientific">Calothrix parietina FACHB-288</name>
    <dbReference type="NCBI Taxonomy" id="2692896"/>
    <lineage>
        <taxon>Bacteria</taxon>
        <taxon>Bacillati</taxon>
        <taxon>Cyanobacteriota</taxon>
        <taxon>Cyanophyceae</taxon>
        <taxon>Nostocales</taxon>
        <taxon>Calotrichaceae</taxon>
        <taxon>Calothrix</taxon>
    </lineage>
</organism>
<dbReference type="PANTHER" id="PTHR38593">
    <property type="entry name" value="BLR2558 PROTEIN"/>
    <property type="match status" value="1"/>
</dbReference>
<feature type="compositionally biased region" description="Low complexity" evidence="1">
    <location>
        <begin position="22"/>
        <end position="31"/>
    </location>
</feature>
<sequence length="198" mass="21465">MGIASASAFISLPVIAQADCNSQSQNNSNRNILTQNGTPATTPTAIPQPTNSQTPVTTSDIEFMNQAAQSDLTEIQTSQLALQKSQNRAVRNFAQQMIKQHTASSQKLTAIAQAKGVTLPTELDSQNQALLTKLQGLSGRNFDQAYMQAQTQAHQKTLAQYQNYLQTGLDADLRMFASGVAPIVRQHLEMAQKMTSAQ</sequence>
<comment type="caution">
    <text evidence="4">The sequence shown here is derived from an EMBL/GenBank/DDBJ whole genome shotgun (WGS) entry which is preliminary data.</text>
</comment>
<protein>
    <submittedName>
        <fullName evidence="4">DUF4142 domain-containing protein</fullName>
    </submittedName>
</protein>
<feature type="compositionally biased region" description="Low complexity" evidence="1">
    <location>
        <begin position="38"/>
        <end position="50"/>
    </location>
</feature>
<dbReference type="InterPro" id="IPR025419">
    <property type="entry name" value="DUF4142"/>
</dbReference>
<dbReference type="InterPro" id="IPR012347">
    <property type="entry name" value="Ferritin-like"/>
</dbReference>
<dbReference type="Proteomes" id="UP000658514">
    <property type="component" value="Unassembled WGS sequence"/>
</dbReference>
<feature type="signal peptide" evidence="2">
    <location>
        <begin position="1"/>
        <end position="18"/>
    </location>
</feature>
<dbReference type="PANTHER" id="PTHR38593:SF1">
    <property type="entry name" value="BLR2558 PROTEIN"/>
    <property type="match status" value="1"/>
</dbReference>
<dbReference type="EMBL" id="JACJQH010000028">
    <property type="protein sequence ID" value="MBD2197458.1"/>
    <property type="molecule type" value="Genomic_DNA"/>
</dbReference>
<feature type="domain" description="DUF4142" evidence="3">
    <location>
        <begin position="59"/>
        <end position="194"/>
    </location>
</feature>
<gene>
    <name evidence="4" type="ORF">H6G24_18450</name>
</gene>